<proteinExistence type="predicted"/>
<organism evidence="3 4">
    <name type="scientific">Paenibacillus pabuli</name>
    <dbReference type="NCBI Taxonomy" id="1472"/>
    <lineage>
        <taxon>Bacteria</taxon>
        <taxon>Bacillati</taxon>
        <taxon>Bacillota</taxon>
        <taxon>Bacilli</taxon>
        <taxon>Bacillales</taxon>
        <taxon>Paenibacillaceae</taxon>
        <taxon>Paenibacillus</taxon>
    </lineage>
</organism>
<gene>
    <name evidence="3" type="ORF">DET54_10231</name>
</gene>
<dbReference type="Gene3D" id="3.40.50.150">
    <property type="entry name" value="Vaccinia Virus protein VP39"/>
    <property type="match status" value="1"/>
</dbReference>
<comment type="caution">
    <text evidence="3">The sequence shown here is derived from an EMBL/GenBank/DDBJ whole genome shotgun (WGS) entry which is preliminary data.</text>
</comment>
<dbReference type="GO" id="GO:0032259">
    <property type="term" value="P:methylation"/>
    <property type="evidence" value="ECO:0007669"/>
    <property type="project" value="UniProtKB-KW"/>
</dbReference>
<evidence type="ECO:0000259" key="2">
    <source>
        <dbReference type="Pfam" id="PF08241"/>
    </source>
</evidence>
<feature type="compositionally biased region" description="Basic residues" evidence="1">
    <location>
        <begin position="266"/>
        <end position="283"/>
    </location>
</feature>
<dbReference type="InterPro" id="IPR029063">
    <property type="entry name" value="SAM-dependent_MTases_sf"/>
</dbReference>
<dbReference type="SUPFAM" id="SSF53335">
    <property type="entry name" value="S-adenosyl-L-methionine-dependent methyltransferases"/>
    <property type="match status" value="1"/>
</dbReference>
<feature type="domain" description="Methyltransferase type 11" evidence="2">
    <location>
        <begin position="31"/>
        <end position="78"/>
    </location>
</feature>
<dbReference type="Proteomes" id="UP000248827">
    <property type="component" value="Unassembled WGS sequence"/>
</dbReference>
<sequence>MSRLRIDLGSGKNKHQNCTGIDRIAYPTTNIVHDINSPLPIDDNCATFVMCSHSLQYVDDLQQVMEEIYRICTHKAIVCIVAPYAHVTSHMVNPHFKQLFNEHLPQFWTSQVNEIQIDDKSPLYTSDRLHLQEETVDSPIDFRLLNMEFFYFPSYHGLYNETELELLRHSQLNVAYQIMYHLLVVKQPISDAEVAGYQSCELLEEPDYIKEQRIQYQDQEGLEKPFYLEHLFPTSRQEEREISEKILPLPQRSKRSEAKTGNRSLKSGRKSSTRSPKRKKKRL</sequence>
<dbReference type="InterPro" id="IPR013216">
    <property type="entry name" value="Methyltransf_11"/>
</dbReference>
<keyword evidence="3" id="KW-0489">Methyltransferase</keyword>
<protein>
    <submittedName>
        <fullName evidence="3">Methyltransferase family protein</fullName>
    </submittedName>
</protein>
<dbReference type="EMBL" id="QLLI01000002">
    <property type="protein sequence ID" value="RAJ00545.1"/>
    <property type="molecule type" value="Genomic_DNA"/>
</dbReference>
<evidence type="ECO:0000256" key="1">
    <source>
        <dbReference type="SAM" id="MobiDB-lite"/>
    </source>
</evidence>
<evidence type="ECO:0000313" key="3">
    <source>
        <dbReference type="EMBL" id="RAJ00545.1"/>
    </source>
</evidence>
<dbReference type="RefSeq" id="WP_181458373.1">
    <property type="nucleotide sequence ID" value="NZ_QLLI01000002.1"/>
</dbReference>
<keyword evidence="4" id="KW-1185">Reference proteome</keyword>
<feature type="region of interest" description="Disordered" evidence="1">
    <location>
        <begin position="239"/>
        <end position="283"/>
    </location>
</feature>
<keyword evidence="3" id="KW-0808">Transferase</keyword>
<dbReference type="GO" id="GO:0008168">
    <property type="term" value="F:methyltransferase activity"/>
    <property type="evidence" value="ECO:0007669"/>
    <property type="project" value="UniProtKB-KW"/>
</dbReference>
<reference evidence="3 4" key="1">
    <citation type="submission" date="2018-06" db="EMBL/GenBank/DDBJ databases">
        <title>Freshwater and sediment microbial communities from various areas in North America, analyzing microbe dynamics in response to fracking.</title>
        <authorList>
            <person name="Lamendella R."/>
        </authorList>
    </citation>
    <scope>NUCLEOTIDE SEQUENCE [LARGE SCALE GENOMIC DNA]</scope>
    <source>
        <strain evidence="3 4">NG-13</strain>
    </source>
</reference>
<name>A0ABX9BP71_9BACL</name>
<dbReference type="Pfam" id="PF08241">
    <property type="entry name" value="Methyltransf_11"/>
    <property type="match status" value="1"/>
</dbReference>
<evidence type="ECO:0000313" key="4">
    <source>
        <dbReference type="Proteomes" id="UP000248827"/>
    </source>
</evidence>
<accession>A0ABX9BP71</accession>